<accession>A0A2G8SZK1</accession>
<evidence type="ECO:0000313" key="5">
    <source>
        <dbReference type="Proteomes" id="UP000228593"/>
    </source>
</evidence>
<keyword evidence="2" id="KW-0802">TPR repeat</keyword>
<dbReference type="Pfam" id="PF13181">
    <property type="entry name" value="TPR_8"/>
    <property type="match status" value="1"/>
</dbReference>
<evidence type="ECO:0008006" key="6">
    <source>
        <dbReference type="Google" id="ProtNLM"/>
    </source>
</evidence>
<dbReference type="Gene3D" id="1.25.40.10">
    <property type="entry name" value="Tetratricopeptide repeat domain"/>
    <property type="match status" value="2"/>
</dbReference>
<dbReference type="Proteomes" id="UP000228593">
    <property type="component" value="Unassembled WGS sequence"/>
</dbReference>
<organism evidence="4 5">
    <name type="scientific">Massilia psychrophila</name>
    <dbReference type="NCBI Taxonomy" id="1603353"/>
    <lineage>
        <taxon>Bacteria</taxon>
        <taxon>Pseudomonadati</taxon>
        <taxon>Pseudomonadota</taxon>
        <taxon>Betaproteobacteria</taxon>
        <taxon>Burkholderiales</taxon>
        <taxon>Oxalobacteraceae</taxon>
        <taxon>Telluria group</taxon>
        <taxon>Massilia</taxon>
    </lineage>
</organism>
<keyword evidence="5" id="KW-1185">Reference proteome</keyword>
<dbReference type="SUPFAM" id="SSF48452">
    <property type="entry name" value="TPR-like"/>
    <property type="match status" value="1"/>
</dbReference>
<comment type="caution">
    <text evidence="4">The sequence shown here is derived from an EMBL/GenBank/DDBJ whole genome shotgun (WGS) entry which is preliminary data.</text>
</comment>
<dbReference type="OrthoDB" id="192575at2"/>
<dbReference type="PANTHER" id="PTHR45586">
    <property type="entry name" value="TPR REPEAT-CONTAINING PROTEIN PA4667"/>
    <property type="match status" value="1"/>
</dbReference>
<dbReference type="InterPro" id="IPR051012">
    <property type="entry name" value="CellSynth/LPSAsmb/PSIAsmb"/>
</dbReference>
<dbReference type="EMBL" id="PDOB01000023">
    <property type="protein sequence ID" value="PIL39143.1"/>
    <property type="molecule type" value="Genomic_DNA"/>
</dbReference>
<feature type="chain" id="PRO_5013593978" description="Tetratricopeptide repeat protein" evidence="3">
    <location>
        <begin position="23"/>
        <end position="330"/>
    </location>
</feature>
<keyword evidence="3" id="KW-0732">Signal</keyword>
<gene>
    <name evidence="4" type="ORF">CR103_14370</name>
</gene>
<name>A0A2G8SZK1_9BURK</name>
<dbReference type="PANTHER" id="PTHR45586:SF1">
    <property type="entry name" value="LIPOPOLYSACCHARIDE ASSEMBLY PROTEIN B"/>
    <property type="match status" value="1"/>
</dbReference>
<dbReference type="SMART" id="SM00028">
    <property type="entry name" value="TPR"/>
    <property type="match status" value="2"/>
</dbReference>
<evidence type="ECO:0000313" key="4">
    <source>
        <dbReference type="EMBL" id="PIL39143.1"/>
    </source>
</evidence>
<dbReference type="InterPro" id="IPR011990">
    <property type="entry name" value="TPR-like_helical_dom_sf"/>
</dbReference>
<proteinExistence type="predicted"/>
<keyword evidence="1" id="KW-0677">Repeat</keyword>
<reference evidence="4 5" key="1">
    <citation type="submission" date="2017-10" db="EMBL/GenBank/DDBJ databases">
        <title>Massilia psychrophilum sp. nov., a novel purple-pigmented bacterium isolated from Tianshan glacier, Xinjiang Municipality, China.</title>
        <authorList>
            <person name="Wang H."/>
        </authorList>
    </citation>
    <scope>NUCLEOTIDE SEQUENCE [LARGE SCALE GENOMIC DNA]</scope>
    <source>
        <strain evidence="4 5">JCM 30813</strain>
    </source>
</reference>
<sequence length="330" mass="35045">MKSIFTGACAAFCLLLSAQAAANDYSALLKTRKFADVERIASAKLAQDPANVDALVAKAEAILASGAAGRFEEAVKLGEACVSVHPQLSNCHLTLGNALGAKAMSNGIMSAMGYAGTIRDAFKKAVELDPHNMEARFSLLQYYMQAPAIVGGGSGKAKVLAAQTASINPDGGKLMLARLDASDDKLDKAEAAVLAMPTSSNEAVAEGQRDLMVNLGNKYLSDKRFADSERMLREAFKRHPDSDGALYGLARLQQEQGKHREALATMEQVTLMNPRPSTWYRIGQSQQALGEKAKATAAYEKALAFKGAMSPKMKADAEDQLKALKTKAGG</sequence>
<protein>
    <recommendedName>
        <fullName evidence="6">Tetratricopeptide repeat protein</fullName>
    </recommendedName>
</protein>
<dbReference type="InterPro" id="IPR019734">
    <property type="entry name" value="TPR_rpt"/>
</dbReference>
<feature type="signal peptide" evidence="3">
    <location>
        <begin position="1"/>
        <end position="22"/>
    </location>
</feature>
<dbReference type="AlphaFoldDB" id="A0A2G8SZK1"/>
<dbReference type="RefSeq" id="WP_099916668.1">
    <property type="nucleotide sequence ID" value="NZ_BMHS01000021.1"/>
</dbReference>
<evidence type="ECO:0000256" key="2">
    <source>
        <dbReference type="ARBA" id="ARBA00022803"/>
    </source>
</evidence>
<evidence type="ECO:0000256" key="1">
    <source>
        <dbReference type="ARBA" id="ARBA00022737"/>
    </source>
</evidence>
<dbReference type="Pfam" id="PF14559">
    <property type="entry name" value="TPR_19"/>
    <property type="match status" value="1"/>
</dbReference>
<evidence type="ECO:0000256" key="3">
    <source>
        <dbReference type="SAM" id="SignalP"/>
    </source>
</evidence>